<name>A0ABV1KEF0_9PSEU</name>
<evidence type="ECO:0000256" key="1">
    <source>
        <dbReference type="ARBA" id="ARBA00001974"/>
    </source>
</evidence>
<keyword evidence="7" id="KW-1185">Reference proteome</keyword>
<dbReference type="EMBL" id="JBEDNQ010000008">
    <property type="protein sequence ID" value="MEQ3552842.1"/>
    <property type="molecule type" value="Genomic_DNA"/>
</dbReference>
<evidence type="ECO:0000259" key="5">
    <source>
        <dbReference type="Pfam" id="PF01494"/>
    </source>
</evidence>
<dbReference type="GO" id="GO:0004497">
    <property type="term" value="F:monooxygenase activity"/>
    <property type="evidence" value="ECO:0007669"/>
    <property type="project" value="UniProtKB-KW"/>
</dbReference>
<dbReference type="PRINTS" id="PR00420">
    <property type="entry name" value="RNGMNOXGNASE"/>
</dbReference>
<dbReference type="Pfam" id="PF01494">
    <property type="entry name" value="FAD_binding_3"/>
    <property type="match status" value="1"/>
</dbReference>
<evidence type="ECO:0000256" key="2">
    <source>
        <dbReference type="ARBA" id="ARBA00022630"/>
    </source>
</evidence>
<keyword evidence="2" id="KW-0285">Flavoprotein</keyword>
<evidence type="ECO:0000313" key="6">
    <source>
        <dbReference type="EMBL" id="MEQ3552842.1"/>
    </source>
</evidence>
<protein>
    <submittedName>
        <fullName evidence="6">FAD-dependent monooxygenase</fullName>
    </submittedName>
</protein>
<dbReference type="InterPro" id="IPR002938">
    <property type="entry name" value="FAD-bd"/>
</dbReference>
<comment type="cofactor">
    <cofactor evidence="1">
        <name>FAD</name>
        <dbReference type="ChEBI" id="CHEBI:57692"/>
    </cofactor>
</comment>
<dbReference type="Gene3D" id="3.50.50.60">
    <property type="entry name" value="FAD/NAD(P)-binding domain"/>
    <property type="match status" value="1"/>
</dbReference>
<dbReference type="RefSeq" id="WP_349299907.1">
    <property type="nucleotide sequence ID" value="NZ_JBEDNQ010000008.1"/>
</dbReference>
<dbReference type="Proteomes" id="UP001494902">
    <property type="component" value="Unassembled WGS sequence"/>
</dbReference>
<comment type="caution">
    <text evidence="6">The sequence shown here is derived from an EMBL/GenBank/DDBJ whole genome shotgun (WGS) entry which is preliminary data.</text>
</comment>
<evidence type="ECO:0000256" key="4">
    <source>
        <dbReference type="ARBA" id="ARBA00023002"/>
    </source>
</evidence>
<keyword evidence="4" id="KW-0560">Oxidoreductase</keyword>
<dbReference type="PANTHER" id="PTHR46496:SF1">
    <property type="entry name" value="ZEAXANTHIN EPOXIDASE, CHLOROPLASTIC"/>
    <property type="match status" value="1"/>
</dbReference>
<gene>
    <name evidence="6" type="ORF">WIS52_20435</name>
</gene>
<dbReference type="PANTHER" id="PTHR46496">
    <property type="match status" value="1"/>
</dbReference>
<accession>A0ABV1KEF0</accession>
<keyword evidence="3" id="KW-0274">FAD</keyword>
<organism evidence="6 7">
    <name type="scientific">Pseudonocardia nematodicida</name>
    <dbReference type="NCBI Taxonomy" id="1206997"/>
    <lineage>
        <taxon>Bacteria</taxon>
        <taxon>Bacillati</taxon>
        <taxon>Actinomycetota</taxon>
        <taxon>Actinomycetes</taxon>
        <taxon>Pseudonocardiales</taxon>
        <taxon>Pseudonocardiaceae</taxon>
        <taxon>Pseudonocardia</taxon>
    </lineage>
</organism>
<feature type="domain" description="FAD-binding" evidence="5">
    <location>
        <begin position="5"/>
        <end position="342"/>
    </location>
</feature>
<reference evidence="6 7" key="1">
    <citation type="submission" date="2024-03" db="EMBL/GenBank/DDBJ databases">
        <title>Draft genome sequence of Pseudonocardia nematodicida JCM 31783.</title>
        <authorList>
            <person name="Butdee W."/>
            <person name="Duangmal K."/>
        </authorList>
    </citation>
    <scope>NUCLEOTIDE SEQUENCE [LARGE SCALE GENOMIC DNA]</scope>
    <source>
        <strain evidence="6 7">JCM 31783</strain>
    </source>
</reference>
<keyword evidence="6" id="KW-0503">Monooxygenase</keyword>
<dbReference type="SUPFAM" id="SSF51905">
    <property type="entry name" value="FAD/NAD(P)-binding domain"/>
    <property type="match status" value="1"/>
</dbReference>
<evidence type="ECO:0000256" key="3">
    <source>
        <dbReference type="ARBA" id="ARBA00022827"/>
    </source>
</evidence>
<proteinExistence type="predicted"/>
<dbReference type="InterPro" id="IPR036188">
    <property type="entry name" value="FAD/NAD-bd_sf"/>
</dbReference>
<evidence type="ECO:0000313" key="7">
    <source>
        <dbReference type="Proteomes" id="UP001494902"/>
    </source>
</evidence>
<sequence length="390" mass="42063">MSRPSVAVIGAGIGGLTAAIALRRVGIDVHVYERATELRPAGTGLSLMSNAISAMDELGIDLGLAKRGAVVRQFDIRSRRGRLIRRMPFTEICDDLGAPSVCISRSDLQAAMLDELGDPPLTTGAAATGFEHEPDGRVRVDFADGRSARADVLIGADGFGSRVRNQLAGPEPSRDSGYVCWLAVVPCDHPRLTPGYIGHYWGAGQRFGLIDIGHGRAYWWGTRNMPESASRNWTGGKAGVQRAFAGWASEITEIIAGTPESSIVAVPSRDRKFLERWSSGRVTLLGDAAHPMLTSLGQGAGMAVEDAVVLAHSLSRAPDVPAGLRAYEDARRDRTRAMVANSRSISDMEQIEQPMRRVLRDWYMRTVPRRVLAERARAALAFPGLAGVRG</sequence>